<keyword evidence="3" id="KW-1185">Reference proteome</keyword>
<dbReference type="Proteomes" id="UP000008063">
    <property type="component" value="Unassembled WGS sequence"/>
</dbReference>
<evidence type="ECO:0000313" key="3">
    <source>
        <dbReference type="Proteomes" id="UP000008063"/>
    </source>
</evidence>
<organism evidence="3">
    <name type="scientific">Serpula lacrymans var. lacrymans (strain S7.3)</name>
    <name type="common">Dry rot fungus</name>
    <dbReference type="NCBI Taxonomy" id="936435"/>
    <lineage>
        <taxon>Eukaryota</taxon>
        <taxon>Fungi</taxon>
        <taxon>Dikarya</taxon>
        <taxon>Basidiomycota</taxon>
        <taxon>Agaricomycotina</taxon>
        <taxon>Agaricomycetes</taxon>
        <taxon>Agaricomycetidae</taxon>
        <taxon>Boletales</taxon>
        <taxon>Coniophorineae</taxon>
        <taxon>Serpulaceae</taxon>
        <taxon>Serpula</taxon>
    </lineage>
</organism>
<evidence type="ECO:0000256" key="1">
    <source>
        <dbReference type="SAM" id="Coils"/>
    </source>
</evidence>
<feature type="coiled-coil region" evidence="1">
    <location>
        <begin position="71"/>
        <end position="112"/>
    </location>
</feature>
<name>F8Q294_SERL3</name>
<accession>F8Q294</accession>
<proteinExistence type="predicted"/>
<dbReference type="EMBL" id="GL945482">
    <property type="protein sequence ID" value="EGN97305.1"/>
    <property type="molecule type" value="Genomic_DNA"/>
</dbReference>
<reference evidence="3" key="1">
    <citation type="journal article" date="2011" name="Science">
        <title>The plant cell wall-decomposing machinery underlies the functional diversity of forest fungi.</title>
        <authorList>
            <person name="Eastwood D.C."/>
            <person name="Floudas D."/>
            <person name="Binder M."/>
            <person name="Majcherczyk A."/>
            <person name="Schneider P."/>
            <person name="Aerts A."/>
            <person name="Asiegbu F.O."/>
            <person name="Baker S.E."/>
            <person name="Barry K."/>
            <person name="Bendiksby M."/>
            <person name="Blumentritt M."/>
            <person name="Coutinho P.M."/>
            <person name="Cullen D."/>
            <person name="de Vries R.P."/>
            <person name="Gathman A."/>
            <person name="Goodell B."/>
            <person name="Henrissat B."/>
            <person name="Ihrmark K."/>
            <person name="Kauserud H."/>
            <person name="Kohler A."/>
            <person name="LaButti K."/>
            <person name="Lapidus A."/>
            <person name="Lavin J.L."/>
            <person name="Lee Y.-H."/>
            <person name="Lindquist E."/>
            <person name="Lilly W."/>
            <person name="Lucas S."/>
            <person name="Morin E."/>
            <person name="Murat C."/>
            <person name="Oguiza J.A."/>
            <person name="Park J."/>
            <person name="Pisabarro A.G."/>
            <person name="Riley R."/>
            <person name="Rosling A."/>
            <person name="Salamov A."/>
            <person name="Schmidt O."/>
            <person name="Schmutz J."/>
            <person name="Skrede I."/>
            <person name="Stenlid J."/>
            <person name="Wiebenga A."/>
            <person name="Xie X."/>
            <person name="Kuees U."/>
            <person name="Hibbett D.S."/>
            <person name="Hoffmeister D."/>
            <person name="Hoegberg N."/>
            <person name="Martin F."/>
            <person name="Grigoriev I.V."/>
            <person name="Watkinson S.C."/>
        </authorList>
    </citation>
    <scope>NUCLEOTIDE SEQUENCE [LARGE SCALE GENOMIC DNA]</scope>
    <source>
        <strain evidence="3">strain S7.3</strain>
    </source>
</reference>
<protein>
    <submittedName>
        <fullName evidence="2">Uncharacterized protein</fullName>
    </submittedName>
</protein>
<keyword evidence="1" id="KW-0175">Coiled coil</keyword>
<gene>
    <name evidence="2" type="ORF">SERLA73DRAFT_161408</name>
</gene>
<dbReference type="HOGENOM" id="CLU_1020009_0_0_1"/>
<dbReference type="AlphaFoldDB" id="F8Q294"/>
<dbReference type="InParanoid" id="F8Q294"/>
<sequence length="273" mass="31240">MDANDTSNNAGNHSLQSMRPIPLDPFSIDALSYEDLLENRHFREMVRKRHVVADQFLESQSNYNKLMGLVQKASEQRLRAVEDELRKISSENQVLKQENRFHQQEVSRLQTALDERTNSAVSTIYPSDSASHFALITAHNPTKATRQAHDCAPELQTPEGHTCITELTATNHRITETMSTNLTPAPDCEGLWKCALLEMMAKRLAKLDESILDACLVWVNEMAEVARNFRDMRDMYNVPPDPEVEWYFNHRVSNRRRDGRDTISASEWAAAQI</sequence>
<evidence type="ECO:0000313" key="2">
    <source>
        <dbReference type="EMBL" id="EGN97305.1"/>
    </source>
</evidence>